<keyword evidence="2" id="KW-0812">Transmembrane</keyword>
<dbReference type="EMBL" id="BLPG01000001">
    <property type="protein sequence ID" value="GFJ90859.1"/>
    <property type="molecule type" value="Genomic_DNA"/>
</dbReference>
<protein>
    <recommendedName>
        <fullName evidence="5">MFS transporter</fullName>
    </recommendedName>
</protein>
<feature type="transmembrane region" description="Helical" evidence="2">
    <location>
        <begin position="178"/>
        <end position="196"/>
    </location>
</feature>
<feature type="transmembrane region" description="Helical" evidence="2">
    <location>
        <begin position="142"/>
        <end position="166"/>
    </location>
</feature>
<evidence type="ECO:0008006" key="5">
    <source>
        <dbReference type="Google" id="ProtNLM"/>
    </source>
</evidence>
<reference evidence="3 4" key="2">
    <citation type="submission" date="2020-03" db="EMBL/GenBank/DDBJ databases">
        <authorList>
            <person name="Ichikawa N."/>
            <person name="Kimura A."/>
            <person name="Kitahashi Y."/>
            <person name="Uohara A."/>
        </authorList>
    </citation>
    <scope>NUCLEOTIDE SEQUENCE [LARGE SCALE GENOMIC DNA]</scope>
    <source>
        <strain evidence="3 4">NBRC 108638</strain>
    </source>
</reference>
<feature type="transmembrane region" description="Helical" evidence="2">
    <location>
        <begin position="107"/>
        <end position="130"/>
    </location>
</feature>
<feature type="transmembrane region" description="Helical" evidence="2">
    <location>
        <begin position="85"/>
        <end position="101"/>
    </location>
</feature>
<evidence type="ECO:0000256" key="2">
    <source>
        <dbReference type="SAM" id="Phobius"/>
    </source>
</evidence>
<gene>
    <name evidence="3" type="ORF">Prum_045010</name>
</gene>
<reference evidence="3 4" key="1">
    <citation type="submission" date="2020-03" db="EMBL/GenBank/DDBJ databases">
        <title>Whole genome shotgun sequence of Phytohabitans rumicis NBRC 108638.</title>
        <authorList>
            <person name="Komaki H."/>
            <person name="Tamura T."/>
        </authorList>
    </citation>
    <scope>NUCLEOTIDE SEQUENCE [LARGE SCALE GENOMIC DNA]</scope>
    <source>
        <strain evidence="3 4">NBRC 108638</strain>
    </source>
</reference>
<keyword evidence="2" id="KW-0472">Membrane</keyword>
<keyword evidence="2" id="KW-1133">Transmembrane helix</keyword>
<evidence type="ECO:0000256" key="1">
    <source>
        <dbReference type="SAM" id="MobiDB-lite"/>
    </source>
</evidence>
<name>A0A6V8L8A6_9ACTN</name>
<accession>A0A6V8L8A6</accession>
<evidence type="ECO:0000313" key="3">
    <source>
        <dbReference type="EMBL" id="GFJ90859.1"/>
    </source>
</evidence>
<keyword evidence="4" id="KW-1185">Reference proteome</keyword>
<organism evidence="3 4">
    <name type="scientific">Phytohabitans rumicis</name>
    <dbReference type="NCBI Taxonomy" id="1076125"/>
    <lineage>
        <taxon>Bacteria</taxon>
        <taxon>Bacillati</taxon>
        <taxon>Actinomycetota</taxon>
        <taxon>Actinomycetes</taxon>
        <taxon>Micromonosporales</taxon>
        <taxon>Micromonosporaceae</taxon>
    </lineage>
</organism>
<sequence length="346" mass="37792">MLYRNWLRGVLGSADSETAKKYGRALYDAKSLSWDETEKLRSNPATREATKAAKERQWMKVAEQIKTEDPEAYEYLQGTKDMERIGAGFIAVLAALLFAMFDLTASLLVLLGFLIFRWAVIAAPILGTVGLMRPASAGIRRLANAVVAAVFNIAIFGTGAAIYLFAVDLIMSTPTLPGWLQVVLVWLCGVVGWLLLRPYRRITQLGGKDGTAAITSAGSWHRRFFRDVREAAKLNVAEPGGTAEPQAGKRRQVVVEQTSLRPEARDEDPSHASTSRADGQERDGAAAPDVSPPSRGASPAPSRTRRPAQWVEPDVPEKPPAYTIYRPDGEPATEPAPTPRVRAEAR</sequence>
<dbReference type="Proteomes" id="UP000482960">
    <property type="component" value="Unassembled WGS sequence"/>
</dbReference>
<comment type="caution">
    <text evidence="3">The sequence shown here is derived from an EMBL/GenBank/DDBJ whole genome shotgun (WGS) entry which is preliminary data.</text>
</comment>
<feature type="compositionally biased region" description="Low complexity" evidence="1">
    <location>
        <begin position="292"/>
        <end position="302"/>
    </location>
</feature>
<proteinExistence type="predicted"/>
<dbReference type="AlphaFoldDB" id="A0A6V8L8A6"/>
<evidence type="ECO:0000313" key="4">
    <source>
        <dbReference type="Proteomes" id="UP000482960"/>
    </source>
</evidence>
<feature type="region of interest" description="Disordered" evidence="1">
    <location>
        <begin position="258"/>
        <end position="346"/>
    </location>
</feature>